<name>A0A1X7UPG5_AMPQE</name>
<feature type="region of interest" description="Disordered" evidence="3">
    <location>
        <begin position="1398"/>
        <end position="1449"/>
    </location>
</feature>
<evidence type="ECO:0000256" key="1">
    <source>
        <dbReference type="PROSITE-ProRule" id="PRU00339"/>
    </source>
</evidence>
<dbReference type="EnsemblMetazoa" id="Aqu2.1.29885_001">
    <property type="protein sequence ID" value="Aqu2.1.29885_001"/>
    <property type="gene ID" value="Aqu2.1.29885"/>
</dbReference>
<proteinExistence type="predicted"/>
<keyword evidence="7" id="KW-1185">Reference proteome</keyword>
<dbReference type="PROSITE" id="PS50005">
    <property type="entry name" value="TPR"/>
    <property type="match status" value="7"/>
</dbReference>
<accession>A0A1X7UPG5</accession>
<evidence type="ECO:0000313" key="7">
    <source>
        <dbReference type="Proteomes" id="UP000007879"/>
    </source>
</evidence>
<dbReference type="EnsemblMetazoa" id="XM_019997452.1">
    <property type="protein sequence ID" value="XP_019853011.1"/>
    <property type="gene ID" value="LOC100639822"/>
</dbReference>
<feature type="domain" description="TTC28 C-terminal" evidence="5">
    <location>
        <begin position="1813"/>
        <end position="1917"/>
    </location>
</feature>
<dbReference type="Pfam" id="PF13432">
    <property type="entry name" value="TPR_16"/>
    <property type="match status" value="1"/>
</dbReference>
<feature type="repeat" description="TPR" evidence="1">
    <location>
        <begin position="330"/>
        <end position="363"/>
    </location>
</feature>
<gene>
    <name evidence="6" type="primary">100639822</name>
</gene>
<evidence type="ECO:0000256" key="2">
    <source>
        <dbReference type="SAM" id="Coils"/>
    </source>
</evidence>
<reference evidence="7" key="1">
    <citation type="journal article" date="2010" name="Nature">
        <title>The Amphimedon queenslandica genome and the evolution of animal complexity.</title>
        <authorList>
            <person name="Srivastava M."/>
            <person name="Simakov O."/>
            <person name="Chapman J."/>
            <person name="Fahey B."/>
            <person name="Gauthier M.E."/>
            <person name="Mitros T."/>
            <person name="Richards G.S."/>
            <person name="Conaco C."/>
            <person name="Dacre M."/>
            <person name="Hellsten U."/>
            <person name="Larroux C."/>
            <person name="Putnam N.H."/>
            <person name="Stanke M."/>
            <person name="Adamska M."/>
            <person name="Darling A."/>
            <person name="Degnan S.M."/>
            <person name="Oakley T.H."/>
            <person name="Plachetzki D.C."/>
            <person name="Zhai Y."/>
            <person name="Adamski M."/>
            <person name="Calcino A."/>
            <person name="Cummins S.F."/>
            <person name="Goodstein D.M."/>
            <person name="Harris C."/>
            <person name="Jackson D.J."/>
            <person name="Leys S.P."/>
            <person name="Shu S."/>
            <person name="Woodcroft B.J."/>
            <person name="Vervoort M."/>
            <person name="Kosik K.S."/>
            <person name="Manning G."/>
            <person name="Degnan B.M."/>
            <person name="Rokhsar D.S."/>
        </authorList>
    </citation>
    <scope>NUCLEOTIDE SEQUENCE [LARGE SCALE GENOMIC DNA]</scope>
</reference>
<evidence type="ECO:0000259" key="5">
    <source>
        <dbReference type="Pfam" id="PF26117"/>
    </source>
</evidence>
<dbReference type="STRING" id="400682.A0A1X7UPG5"/>
<evidence type="ECO:0000259" key="4">
    <source>
        <dbReference type="Pfam" id="PF12770"/>
    </source>
</evidence>
<dbReference type="Proteomes" id="UP000007879">
    <property type="component" value="Unassembled WGS sequence"/>
</dbReference>
<dbReference type="InterPro" id="IPR058900">
    <property type="entry name" value="TTC28_C"/>
</dbReference>
<feature type="repeat" description="TPR" evidence="1">
    <location>
        <begin position="690"/>
        <end position="723"/>
    </location>
</feature>
<feature type="compositionally biased region" description="Polar residues" evidence="3">
    <location>
        <begin position="1422"/>
        <end position="1432"/>
    </location>
</feature>
<feature type="repeat" description="TPR" evidence="1">
    <location>
        <begin position="1011"/>
        <end position="1044"/>
    </location>
</feature>
<dbReference type="Pfam" id="PF13181">
    <property type="entry name" value="TPR_8"/>
    <property type="match status" value="4"/>
</dbReference>
<feature type="compositionally biased region" description="Polar residues" evidence="3">
    <location>
        <begin position="1404"/>
        <end position="1414"/>
    </location>
</feature>
<feature type="repeat" description="TPR" evidence="1">
    <location>
        <begin position="891"/>
        <end position="924"/>
    </location>
</feature>
<dbReference type="Gene3D" id="1.25.40.10">
    <property type="entry name" value="Tetratricopeptide repeat domain"/>
    <property type="match status" value="5"/>
</dbReference>
<feature type="repeat" description="TPR" evidence="1">
    <location>
        <begin position="450"/>
        <end position="483"/>
    </location>
</feature>
<organism evidence="6">
    <name type="scientific">Amphimedon queenslandica</name>
    <name type="common">Sponge</name>
    <dbReference type="NCBI Taxonomy" id="400682"/>
    <lineage>
        <taxon>Eukaryota</taxon>
        <taxon>Metazoa</taxon>
        <taxon>Porifera</taxon>
        <taxon>Demospongiae</taxon>
        <taxon>Heteroscleromorpha</taxon>
        <taxon>Haplosclerida</taxon>
        <taxon>Niphatidae</taxon>
        <taxon>Amphimedon</taxon>
    </lineage>
</organism>
<dbReference type="Pfam" id="PF26117">
    <property type="entry name" value="TTC28_C"/>
    <property type="match status" value="1"/>
</dbReference>
<keyword evidence="1" id="KW-0802">TPR repeat</keyword>
<dbReference type="EnsemblMetazoa" id="XM_003387087.2">
    <property type="protein sequence ID" value="XP_003387135.1"/>
    <property type="gene ID" value="LOC100639822"/>
</dbReference>
<dbReference type="OrthoDB" id="626167at2759"/>
<reference evidence="6" key="2">
    <citation type="submission" date="2017-05" db="UniProtKB">
        <authorList>
            <consortium name="EnsemblMetazoa"/>
        </authorList>
    </citation>
    <scope>IDENTIFICATION</scope>
</reference>
<dbReference type="SUPFAM" id="SSF48452">
    <property type="entry name" value="TPR-like"/>
    <property type="match status" value="5"/>
</dbReference>
<dbReference type="Pfam" id="PF12770">
    <property type="entry name" value="CHAT"/>
    <property type="match status" value="1"/>
</dbReference>
<evidence type="ECO:0008006" key="8">
    <source>
        <dbReference type="Google" id="ProtNLM"/>
    </source>
</evidence>
<dbReference type="Pfam" id="PF13176">
    <property type="entry name" value="TPR_7"/>
    <property type="match status" value="2"/>
</dbReference>
<feature type="coiled-coil region" evidence="2">
    <location>
        <begin position="1118"/>
        <end position="1145"/>
    </location>
</feature>
<sequence>MNEDRFEDGDFLAAIERFTEAITLNRNNFQLFCQRSAAYARIGRHNEALEDAKRCHELKPDYAKAYHRMGVAYQGLGQYDESLVSFSEGLAIDPKLSSALVGLIDSMLKSPYKGNFQQKLEKLPTKVHHNPFIMTSAVGQELSSAGKYSAAVKVLEAARNIGTESPRLQSSLLQALGQVYWILEDTDKSLEYMLSTLKLAESMGDDTATIRAHDNLGVALSSVGRHDEAIKHHSQQLALTQARNAPYEILNSFMRIGSTFSKIGSHSEALGAFKEAFVISKELSDEDLISQTITSIADTYLILGDIDPAIGWYHEQLKFAKELKNKPKEAEAYSHLGHSCYLKGNYEQSMMYYQQLLTVAVHTNDLKIKAEAYGGMGQASRAMNSLNHALSCREQQLKISEELGDEETQLVALTHIGHIHRAGNKLSSAIQNYNKSLAVAQKTGDQGGEAKAYSSLGLCHTSLGNIREAVKYYEMELKILEERDDKHSQVATHGQLGLAYLSLESQDQALSHLSLSLKLAKELADRRLECQSSYNLGHYFTVIKDFTQGLSYLDGSLKLSQELKYSGIESKSCHDLGLCHEGLGHHKQAIQYFQHDFMAAKETQDKDGMTKACEKLATAYSEIGDKEQSEVYQKKLSAIAEDIQSVAGKCSFWNQMADESLAMGDYDKAIEYYSNLLKEAKKEQHQSFEGVAYRGLGNAHLSTGNYDHALSYFRHDLSLRKSSGDLLGECDAYFNMGTTHNSLNQHSLALESFEHQLTLARQLDNGPLITKAYGCLGIVHRNTKNFTNALHYHQLQLTTALTLQDNLLEQAGAYANLGDSFEAVHNYIEATRNHEKHLSLAKKLQSELLQIRALGSLGRAYRGLGSLRKSLSYFQQRLQISKDINDEYIEAESYADIGNIHMLLKDYQQALDSYSKQLRISKTLEDIFSEALASCGLGEVHFRLGNYGDAIDHHMYDLQLCIDNNILDGEARALGNIADTYEGMREYQKAVHYREKQLSVADTLRDPYIRAVAFMGLGKTYLRIGDFNQSVSLLKQALGLTVKPNGYTYDETETDKEVEAKIRFYLGQAFYHIDHNSDAMACLQKALPLFEHLRGHVRHYDHSIKQTLELLPILYQTLICVLVRLNKVEEALEMAERERNRALVDALIDRDISTPSMSSCGLLKPFSPNSSWIQDAISTIRCPVLYYAVALNHVFLWLLLPKSGIVQFKHVNITELSSNGTGNLDNVSMFSENSLTYVQPLVETIGSLRELLGVEPRRQSSKSANSSVISDDSLDDNESLISGGGEHVPTFSIISSSTPSTMSSGSVSSSPSKIINMQPINDLYDLLIHPVECALPRPPPGSAYRGQVIIVPDKDLYLVPFSLLKPEGKGEFLFQQFHIRYAPSLQSLVIERKMKIPLKKKSGSTKPNTRSSPSRGGVATDSHLQVPNSSSKIPLVRSHSPAADPLSQDPLLPHKPIHLVVGNPSIPINASQSSWQPMVGAEKETKRIADLLEATPLTGTQASKPDVLDKLSDAHSIYFATNVSWTQSHFVLAAKEESLSDQSESSNHSLPRRVSGEGGALLKRGVADGSSISSLPEPHQYLLSLSDIMDNKIKSKIFVISGAHRPESNRITAESIMVMVEGLLASGADTVLVPLWPSSHHGSRLMMNGFYSSLLYGSRTSRALAYAMQVAVHSQKHSHPSNWAGYMLFGKDIILKDRATDLSRSIRSMLQSPTDYLIAGLKTLQAMIVTSLKHLSQGITQSEPKVANRTTIESKLGSVSGWEELLGCNGFCFINPVKKDMPATIVFPEHDDSGLQKKTHKAIEALLGIPIPCLVSLSKLCKYPLVARPLFTAIKCSMAGLAASPRPDTAIEIQLERDVWDKEMCPEFFTNLHFNLMPTPSSSSSSCVVLSAPAKKLESKLLQFASNAIIAVFGPEEHMEVPPQKLAVYESELL</sequence>
<dbReference type="InterPro" id="IPR024983">
    <property type="entry name" value="CHAT_dom"/>
</dbReference>
<dbReference type="Pfam" id="PF13424">
    <property type="entry name" value="TPR_12"/>
    <property type="match status" value="2"/>
</dbReference>
<dbReference type="KEGG" id="aqu:100639822"/>
<dbReference type="OMA" id="FHAARID"/>
<dbReference type="InterPro" id="IPR019734">
    <property type="entry name" value="TPR_rpt"/>
</dbReference>
<keyword evidence="2" id="KW-0175">Coiled coil</keyword>
<feature type="repeat" description="TPR" evidence="1">
    <location>
        <begin position="63"/>
        <end position="96"/>
    </location>
</feature>
<evidence type="ECO:0000313" key="6">
    <source>
        <dbReference type="EnsemblMetazoa" id="Aqu2.1.29885_001"/>
    </source>
</evidence>
<evidence type="ECO:0000256" key="3">
    <source>
        <dbReference type="SAM" id="MobiDB-lite"/>
    </source>
</evidence>
<protein>
    <recommendedName>
        <fullName evidence="8">CHAT domain-containing protein</fullName>
    </recommendedName>
</protein>
<dbReference type="eggNOG" id="KOG0548">
    <property type="taxonomic scope" value="Eukaryota"/>
</dbReference>
<dbReference type="PANTHER" id="PTHR10098:SF108">
    <property type="entry name" value="TETRATRICOPEPTIDE REPEAT PROTEIN 28"/>
    <property type="match status" value="1"/>
</dbReference>
<dbReference type="SMART" id="SM00028">
    <property type="entry name" value="TPR"/>
    <property type="match status" value="25"/>
</dbReference>
<feature type="repeat" description="TPR" evidence="1">
    <location>
        <begin position="851"/>
        <end position="884"/>
    </location>
</feature>
<dbReference type="InParanoid" id="A0A1X7UPG5"/>
<dbReference type="PROSITE" id="PS50293">
    <property type="entry name" value="TPR_REGION"/>
    <property type="match status" value="1"/>
</dbReference>
<dbReference type="PANTHER" id="PTHR10098">
    <property type="entry name" value="RAPSYN-RELATED"/>
    <property type="match status" value="1"/>
</dbReference>
<feature type="domain" description="CHAT" evidence="4">
    <location>
        <begin position="1319"/>
        <end position="1690"/>
    </location>
</feature>
<dbReference type="InterPro" id="IPR011990">
    <property type="entry name" value="TPR-like_helical_dom_sf"/>
</dbReference>